<dbReference type="GO" id="GO:0031097">
    <property type="term" value="C:medial cortex"/>
    <property type="evidence" value="ECO:0007669"/>
    <property type="project" value="TreeGrafter"/>
</dbReference>
<evidence type="ECO:0000256" key="3">
    <source>
        <dbReference type="SAM" id="Coils"/>
    </source>
</evidence>
<dbReference type="Gene3D" id="2.30.30.40">
    <property type="entry name" value="SH3 Domains"/>
    <property type="match status" value="1"/>
</dbReference>
<feature type="compositionally biased region" description="Basic and acidic residues" evidence="4">
    <location>
        <begin position="288"/>
        <end position="297"/>
    </location>
</feature>
<dbReference type="RefSeq" id="XP_020048292.1">
    <property type="nucleotide sequence ID" value="XM_020191186.1"/>
</dbReference>
<dbReference type="PROSITE" id="PS51021">
    <property type="entry name" value="BAR"/>
    <property type="match status" value="1"/>
</dbReference>
<sequence length="442" mass="49227">MSFKGFSKSIKRAPTTIRYKFKMGTQTVDPVYLDAERRFKELETETKKLSEESNRYFTAVNGMLDHQIEFSKGIEEIYKPISGKVSDPNSLIPEGNPQGIEASEAYRAVVAELKATLAPDLELIETRIIEPAQDLLKIIESVKKMALKRNHKQLDLDRHNNTLKKYESKKEETAKDIERLSKAQTNVTIAQEEYDYYNNLLKSELPFLFQYQAEFIQPLFVSFYYMQLSIFYTLYNRMEELKIPYFDLSGDILESFNAKRGNIHEQAEALGITHFKIGHAKAKLEATKRRYAKKEEEAASETAANSNVNNQALPPYTPPGTTPIGSSYANTTNSVYSNPAVSTYSPVSSAGNSNLGGYTGYVAPGAAPVMPTGNPAAPPVAPVETCTALYDFVPQAQGDLAFSAGQVIEVVQRTPDSNGWWTGRLNGATGVFPGNYVQLNKN</sequence>
<dbReference type="InterPro" id="IPR046982">
    <property type="entry name" value="BIN3/RVS161-like"/>
</dbReference>
<evidence type="ECO:0000256" key="2">
    <source>
        <dbReference type="PROSITE-ProRule" id="PRU00192"/>
    </source>
</evidence>
<dbReference type="Pfam" id="PF03114">
    <property type="entry name" value="BAR"/>
    <property type="match status" value="1"/>
</dbReference>
<keyword evidence="3" id="KW-0175">Coiled coil</keyword>
<dbReference type="InterPro" id="IPR027267">
    <property type="entry name" value="AH/BAR_dom_sf"/>
</dbReference>
<dbReference type="GeneID" id="30964822"/>
<evidence type="ECO:0000256" key="4">
    <source>
        <dbReference type="SAM" id="MobiDB-lite"/>
    </source>
</evidence>
<evidence type="ECO:0000313" key="8">
    <source>
        <dbReference type="Proteomes" id="UP000095038"/>
    </source>
</evidence>
<dbReference type="Proteomes" id="UP000095038">
    <property type="component" value="Unassembled WGS sequence"/>
</dbReference>
<dbReference type="PANTHER" id="PTHR47174">
    <property type="entry name" value="BRIDGING INTEGRATOR 3"/>
    <property type="match status" value="1"/>
</dbReference>
<dbReference type="GO" id="GO:0006897">
    <property type="term" value="P:endocytosis"/>
    <property type="evidence" value="ECO:0007669"/>
    <property type="project" value="InterPro"/>
</dbReference>
<dbReference type="FunFam" id="1.20.1270.60:FF:000048">
    <property type="entry name" value="BAR adaptor protein RVS167"/>
    <property type="match status" value="1"/>
</dbReference>
<keyword evidence="1 2" id="KW-0728">SH3 domain</keyword>
<dbReference type="InterPro" id="IPR004148">
    <property type="entry name" value="BAR_dom"/>
</dbReference>
<dbReference type="PANTHER" id="PTHR47174:SF1">
    <property type="entry name" value="REDUCED VIABILITY UPON STARVATION PROTEIN 167"/>
    <property type="match status" value="1"/>
</dbReference>
<dbReference type="CDD" id="cd07599">
    <property type="entry name" value="BAR_Rvs167p"/>
    <property type="match status" value="1"/>
</dbReference>
<dbReference type="SUPFAM" id="SSF50044">
    <property type="entry name" value="SH3-domain"/>
    <property type="match status" value="1"/>
</dbReference>
<dbReference type="OrthoDB" id="2159336at2759"/>
<dbReference type="EMBL" id="KV454478">
    <property type="protein sequence ID" value="ODV61985.1"/>
    <property type="molecule type" value="Genomic_DNA"/>
</dbReference>
<dbReference type="InterPro" id="IPR001452">
    <property type="entry name" value="SH3_domain"/>
</dbReference>
<evidence type="ECO:0000259" key="5">
    <source>
        <dbReference type="PROSITE" id="PS50002"/>
    </source>
</evidence>
<dbReference type="AlphaFoldDB" id="A0A1D2VK72"/>
<dbReference type="InParanoid" id="A0A1D2VK72"/>
<dbReference type="PROSITE" id="PS50002">
    <property type="entry name" value="SH3"/>
    <property type="match status" value="1"/>
</dbReference>
<dbReference type="SMART" id="SM00326">
    <property type="entry name" value="SH3"/>
    <property type="match status" value="1"/>
</dbReference>
<feature type="region of interest" description="Disordered" evidence="4">
    <location>
        <begin position="288"/>
        <end position="325"/>
    </location>
</feature>
<feature type="coiled-coil region" evidence="3">
    <location>
        <begin position="149"/>
        <end position="183"/>
    </location>
</feature>
<dbReference type="GO" id="GO:1990528">
    <property type="term" value="C:Rvs161p-Rvs167p complex"/>
    <property type="evidence" value="ECO:0007669"/>
    <property type="project" value="TreeGrafter"/>
</dbReference>
<dbReference type="GO" id="GO:0008289">
    <property type="term" value="F:lipid binding"/>
    <property type="evidence" value="ECO:0007669"/>
    <property type="project" value="TreeGrafter"/>
</dbReference>
<dbReference type="GO" id="GO:0097320">
    <property type="term" value="P:plasma membrane tubulation"/>
    <property type="evidence" value="ECO:0007669"/>
    <property type="project" value="TreeGrafter"/>
</dbReference>
<dbReference type="InterPro" id="IPR036028">
    <property type="entry name" value="SH3-like_dom_sf"/>
</dbReference>
<proteinExistence type="predicted"/>
<dbReference type="Gene3D" id="1.20.1270.60">
    <property type="entry name" value="Arfaptin homology (AH) domain/BAR domain"/>
    <property type="match status" value="1"/>
</dbReference>
<dbReference type="PRINTS" id="PR00452">
    <property type="entry name" value="SH3DOMAIN"/>
</dbReference>
<evidence type="ECO:0000313" key="7">
    <source>
        <dbReference type="EMBL" id="ODV61985.1"/>
    </source>
</evidence>
<accession>A0A1D2VK72</accession>
<dbReference type="GO" id="GO:0043332">
    <property type="term" value="C:mating projection tip"/>
    <property type="evidence" value="ECO:0007669"/>
    <property type="project" value="TreeGrafter"/>
</dbReference>
<organism evidence="7 8">
    <name type="scientific">Ascoidea rubescens DSM 1968</name>
    <dbReference type="NCBI Taxonomy" id="1344418"/>
    <lineage>
        <taxon>Eukaryota</taxon>
        <taxon>Fungi</taxon>
        <taxon>Dikarya</taxon>
        <taxon>Ascomycota</taxon>
        <taxon>Saccharomycotina</taxon>
        <taxon>Saccharomycetes</taxon>
        <taxon>Ascoideaceae</taxon>
        <taxon>Ascoidea</taxon>
    </lineage>
</organism>
<gene>
    <name evidence="7" type="ORF">ASCRUDRAFT_56610</name>
</gene>
<dbReference type="FunFam" id="2.30.30.40:FF:000100">
    <property type="entry name" value="SH3 domain-containing YSC84-like protein 1"/>
    <property type="match status" value="1"/>
</dbReference>
<evidence type="ECO:0000256" key="1">
    <source>
        <dbReference type="ARBA" id="ARBA00022443"/>
    </source>
</evidence>
<dbReference type="SMART" id="SM00721">
    <property type="entry name" value="BAR"/>
    <property type="match status" value="1"/>
</dbReference>
<feature type="domain" description="SH3" evidence="5">
    <location>
        <begin position="381"/>
        <end position="442"/>
    </location>
</feature>
<dbReference type="STRING" id="1344418.A0A1D2VK72"/>
<keyword evidence="8" id="KW-1185">Reference proteome</keyword>
<dbReference type="GO" id="GO:0051666">
    <property type="term" value="P:actin cortical patch localization"/>
    <property type="evidence" value="ECO:0007669"/>
    <property type="project" value="InterPro"/>
</dbReference>
<feature type="domain" description="BAR" evidence="6">
    <location>
        <begin position="17"/>
        <end position="269"/>
    </location>
</feature>
<protein>
    <submittedName>
        <fullName evidence="7">Reduced viability upon starvation protein</fullName>
    </submittedName>
</protein>
<evidence type="ECO:0000259" key="6">
    <source>
        <dbReference type="PROSITE" id="PS51021"/>
    </source>
</evidence>
<dbReference type="Pfam" id="PF00018">
    <property type="entry name" value="SH3_1"/>
    <property type="match status" value="1"/>
</dbReference>
<dbReference type="SUPFAM" id="SSF103657">
    <property type="entry name" value="BAR/IMD domain-like"/>
    <property type="match status" value="1"/>
</dbReference>
<dbReference type="GO" id="GO:0030479">
    <property type="term" value="C:actin cortical patch"/>
    <property type="evidence" value="ECO:0007669"/>
    <property type="project" value="TreeGrafter"/>
</dbReference>
<dbReference type="FunCoup" id="A0A1D2VK72">
    <property type="interactions" value="325"/>
</dbReference>
<name>A0A1D2VK72_9ASCO</name>
<reference evidence="8" key="1">
    <citation type="submission" date="2016-05" db="EMBL/GenBank/DDBJ databases">
        <title>Comparative genomics of biotechnologically important yeasts.</title>
        <authorList>
            <consortium name="DOE Joint Genome Institute"/>
            <person name="Riley R."/>
            <person name="Haridas S."/>
            <person name="Wolfe K.H."/>
            <person name="Lopes M.R."/>
            <person name="Hittinger C.T."/>
            <person name="Goker M."/>
            <person name="Salamov A."/>
            <person name="Wisecaver J."/>
            <person name="Long T.M."/>
            <person name="Aerts A.L."/>
            <person name="Barry K."/>
            <person name="Choi C."/>
            <person name="Clum A."/>
            <person name="Coughlan A.Y."/>
            <person name="Deshpande S."/>
            <person name="Douglass A.P."/>
            <person name="Hanson S.J."/>
            <person name="Klenk H.-P."/>
            <person name="Labutti K."/>
            <person name="Lapidus A."/>
            <person name="Lindquist E."/>
            <person name="Lipzen A."/>
            <person name="Meier-Kolthoff J.P."/>
            <person name="Ohm R.A."/>
            <person name="Otillar R.P."/>
            <person name="Pangilinan J."/>
            <person name="Peng Y."/>
            <person name="Rokas A."/>
            <person name="Rosa C.A."/>
            <person name="Scheuner C."/>
            <person name="Sibirny A.A."/>
            <person name="Slot J.C."/>
            <person name="Stielow J.B."/>
            <person name="Sun H."/>
            <person name="Kurtzman C.P."/>
            <person name="Blackwell M."/>
            <person name="Grigoriev I.V."/>
            <person name="Jeffries T.W."/>
        </authorList>
    </citation>
    <scope>NUCLEOTIDE SEQUENCE [LARGE SCALE GENOMIC DNA]</scope>
    <source>
        <strain evidence="8">DSM 1968</strain>
    </source>
</reference>